<dbReference type="EMBL" id="JAINUG010001310">
    <property type="protein sequence ID" value="KAJ8357925.1"/>
    <property type="molecule type" value="Genomic_DNA"/>
</dbReference>
<gene>
    <name evidence="2" type="ORF">AAFF_G00055360</name>
</gene>
<evidence type="ECO:0000313" key="3">
    <source>
        <dbReference type="Proteomes" id="UP001221898"/>
    </source>
</evidence>
<dbReference type="Proteomes" id="UP001221898">
    <property type="component" value="Unassembled WGS sequence"/>
</dbReference>
<comment type="caution">
    <text evidence="2">The sequence shown here is derived from an EMBL/GenBank/DDBJ whole genome shotgun (WGS) entry which is preliminary data.</text>
</comment>
<feature type="region of interest" description="Disordered" evidence="1">
    <location>
        <begin position="62"/>
        <end position="82"/>
    </location>
</feature>
<dbReference type="AlphaFoldDB" id="A0AAD7VXK5"/>
<feature type="compositionally biased region" description="Polar residues" evidence="1">
    <location>
        <begin position="73"/>
        <end position="82"/>
    </location>
</feature>
<name>A0AAD7VXK5_9TELE</name>
<organism evidence="2 3">
    <name type="scientific">Aldrovandia affinis</name>
    <dbReference type="NCBI Taxonomy" id="143900"/>
    <lineage>
        <taxon>Eukaryota</taxon>
        <taxon>Metazoa</taxon>
        <taxon>Chordata</taxon>
        <taxon>Craniata</taxon>
        <taxon>Vertebrata</taxon>
        <taxon>Euteleostomi</taxon>
        <taxon>Actinopterygii</taxon>
        <taxon>Neopterygii</taxon>
        <taxon>Teleostei</taxon>
        <taxon>Notacanthiformes</taxon>
        <taxon>Halosauridae</taxon>
        <taxon>Aldrovandia</taxon>
    </lineage>
</organism>
<sequence>MHNSAAGWISDPEPRVNGAYLARHWLHLQGRPLLLSLRGLFPSCSPRSVSSARRAVPIMPSRPRRTIVPGSAPTLTLSSADNPRTYRRDKAIARRPAV</sequence>
<protein>
    <submittedName>
        <fullName evidence="2">Uncharacterized protein</fullName>
    </submittedName>
</protein>
<evidence type="ECO:0000313" key="2">
    <source>
        <dbReference type="EMBL" id="KAJ8357925.1"/>
    </source>
</evidence>
<keyword evidence="3" id="KW-1185">Reference proteome</keyword>
<evidence type="ECO:0000256" key="1">
    <source>
        <dbReference type="SAM" id="MobiDB-lite"/>
    </source>
</evidence>
<proteinExistence type="predicted"/>
<reference evidence="2" key="1">
    <citation type="journal article" date="2023" name="Science">
        <title>Genome structures resolve the early diversification of teleost fishes.</title>
        <authorList>
            <person name="Parey E."/>
            <person name="Louis A."/>
            <person name="Montfort J."/>
            <person name="Bouchez O."/>
            <person name="Roques C."/>
            <person name="Iampietro C."/>
            <person name="Lluch J."/>
            <person name="Castinel A."/>
            <person name="Donnadieu C."/>
            <person name="Desvignes T."/>
            <person name="Floi Bucao C."/>
            <person name="Jouanno E."/>
            <person name="Wen M."/>
            <person name="Mejri S."/>
            <person name="Dirks R."/>
            <person name="Jansen H."/>
            <person name="Henkel C."/>
            <person name="Chen W.J."/>
            <person name="Zahm M."/>
            <person name="Cabau C."/>
            <person name="Klopp C."/>
            <person name="Thompson A.W."/>
            <person name="Robinson-Rechavi M."/>
            <person name="Braasch I."/>
            <person name="Lecointre G."/>
            <person name="Bobe J."/>
            <person name="Postlethwait J.H."/>
            <person name="Berthelot C."/>
            <person name="Roest Crollius H."/>
            <person name="Guiguen Y."/>
        </authorList>
    </citation>
    <scope>NUCLEOTIDE SEQUENCE</scope>
    <source>
        <strain evidence="2">NC1722</strain>
    </source>
</reference>
<accession>A0AAD7VXK5</accession>